<dbReference type="InterPro" id="IPR041679">
    <property type="entry name" value="DNA2/NAM7-like_C"/>
</dbReference>
<feature type="coiled-coil region" evidence="13">
    <location>
        <begin position="933"/>
        <end position="967"/>
    </location>
</feature>
<dbReference type="Proteomes" id="UP000054477">
    <property type="component" value="Unassembled WGS sequence"/>
</dbReference>
<sequence>MAVPNTYPGYCLRSLVGECPFGINCRKSHDIQQCECGLIIKCKNYRPHVRGRRHALLLYKARQDAQADSSRGSDSSPQGRSGSAANGATNTPAPKFCEQCRKNVPAAEYDDHTEDHRRKQRQAEIQAALEEAEQDKEGILVGCKTGIDFGILEAESAVEYAITVENTNPHSGVSLQKCSMRSSNRGDEHGKKFSARMKGKSKYIKHGDVRTLSILMHPSYAGHYEDTLELIFLNLEFRRTFVITRRICGTVGSREDHEQLKPKEPYARKQLTRFRPDGNVIPSIRPPVWTRIKWAQGLPKYPVPRPLLEAAFGAHQRNPNAVRVAVKRFMPPAFNPVTYGSWFQVLVYLEEEQSRLLLDMYSLENVELKANYPRYDLQVKGLAENRPSVLVGDYILVSHTDSGDDGTSRTWFEGRVHNVLQHSVSLRFGDEFSTYKGNKFDVKFVLNQLPYRRMHQALSNSFKPARLLFPGPEHLRGAKRVTQAQINVIVPINRVLRDDDEQMETVAAILNQKPGSIPFVLFGPPGTGKTVTIVEAMQQLLLLDPNVRILACAPNNSAADLLAQKLTNLGRREVFRLNALSRKYEDLPKSLRDFALINENKVFSVPTLEEMVKYRVVVSTCISGGIPASLGLKRGHFTHIFIDEAGQGKEPEIMVPIKSIASDQTNIILAGDNKQMGPVVHSQLAASLGLRTSYLARIMDREIYDLNNGGSGVTIVKLIKNFRSHPSILEFSNKSFYNSELRACGDAALTRSLENYEELPRKKFPVIFHGIIGKDDREASSPSFFNIDEATQVKKYCISLIGNRKNSIRAEDIGVITPYHAQRCKILDLLRNDFKMRDIKVGSVEEFQGQERRIIIISTVRSNTHYVTSDIKRSLGFVANARRLNVAITRAQALLIVIGNPIVLSLDPLWRELLNYIHNNGGWKGKQLDWNPEEAVLAEARFAEDRRTEAEREAEETIQRLKAMIVQRHEDSDLEIDFGGDDDDDEATAFDRPIIRESE</sequence>
<dbReference type="InterPro" id="IPR049080">
    <property type="entry name" value="MOV-10-like_beta-barrel"/>
</dbReference>
<dbReference type="InterPro" id="IPR041677">
    <property type="entry name" value="DNA2/NAM7_AAA_11"/>
</dbReference>
<accession>A0A0C9WYF2</accession>
<feature type="zinc finger region" description="C3H1-type" evidence="12">
    <location>
        <begin position="5"/>
        <end position="32"/>
    </location>
</feature>
<keyword evidence="7" id="KW-0347">Helicase</keyword>
<dbReference type="Pfam" id="PF21634">
    <property type="entry name" value="MOV-10_beta-barrel"/>
    <property type="match status" value="1"/>
</dbReference>
<dbReference type="GO" id="GO:0003723">
    <property type="term" value="F:RNA binding"/>
    <property type="evidence" value="ECO:0007669"/>
    <property type="project" value="UniProtKB-KW"/>
</dbReference>
<dbReference type="PANTHER" id="PTHR45418:SF1">
    <property type="entry name" value="CANCER_TESTIS ANTIGEN 55"/>
    <property type="match status" value="1"/>
</dbReference>
<dbReference type="OrthoDB" id="6513042at2759"/>
<protein>
    <recommendedName>
        <fullName evidence="3">RNA helicase</fullName>
        <ecNumber evidence="3">3.6.4.13</ecNumber>
    </recommendedName>
</protein>
<dbReference type="GO" id="GO:0008270">
    <property type="term" value="F:zinc ion binding"/>
    <property type="evidence" value="ECO:0007669"/>
    <property type="project" value="UniProtKB-KW"/>
</dbReference>
<evidence type="ECO:0000313" key="17">
    <source>
        <dbReference type="Proteomes" id="UP000054477"/>
    </source>
</evidence>
<feature type="region of interest" description="Disordered" evidence="14">
    <location>
        <begin position="975"/>
        <end position="999"/>
    </location>
</feature>
<dbReference type="CDD" id="cd18038">
    <property type="entry name" value="DEXXQc_Helz-like"/>
    <property type="match status" value="1"/>
</dbReference>
<keyword evidence="4" id="KW-0963">Cytoplasm</keyword>
<dbReference type="FunFam" id="3.40.50.300:FF:000608">
    <property type="entry name" value="Mov10 RISC complex RNA helicase"/>
    <property type="match status" value="1"/>
</dbReference>
<dbReference type="PANTHER" id="PTHR45418">
    <property type="entry name" value="CANCER/TESTIS ANTIGEN 55"/>
    <property type="match status" value="1"/>
</dbReference>
<feature type="domain" description="C3H1-type" evidence="15">
    <location>
        <begin position="5"/>
        <end position="32"/>
    </location>
</feature>
<dbReference type="EC" id="3.6.4.13" evidence="3"/>
<evidence type="ECO:0000256" key="1">
    <source>
        <dbReference type="ARBA" id="ARBA00004331"/>
    </source>
</evidence>
<keyword evidence="9" id="KW-0694">RNA-binding</keyword>
<dbReference type="Pfam" id="PF13087">
    <property type="entry name" value="AAA_12"/>
    <property type="match status" value="1"/>
</dbReference>
<evidence type="ECO:0000313" key="16">
    <source>
        <dbReference type="EMBL" id="KIK04835.1"/>
    </source>
</evidence>
<proteinExistence type="inferred from homology"/>
<dbReference type="HOGENOM" id="CLU_001666_6_3_1"/>
<evidence type="ECO:0000256" key="2">
    <source>
        <dbReference type="ARBA" id="ARBA00005601"/>
    </source>
</evidence>
<evidence type="ECO:0000256" key="13">
    <source>
        <dbReference type="SAM" id="Coils"/>
    </source>
</evidence>
<keyword evidence="12" id="KW-0479">Metal-binding</keyword>
<gene>
    <name evidence="16" type="ORF">K443DRAFT_675611</name>
</gene>
<dbReference type="EMBL" id="KN838566">
    <property type="protein sequence ID" value="KIK04835.1"/>
    <property type="molecule type" value="Genomic_DNA"/>
</dbReference>
<comment type="subcellular location">
    <subcellularLocation>
        <location evidence="1">Cytoplasm</location>
        <location evidence="1">Cytoplasmic ribonucleoprotein granule</location>
    </subcellularLocation>
</comment>
<evidence type="ECO:0000256" key="7">
    <source>
        <dbReference type="ARBA" id="ARBA00022806"/>
    </source>
</evidence>
<dbReference type="CDD" id="cd18808">
    <property type="entry name" value="SF1_C_Upf1"/>
    <property type="match status" value="1"/>
</dbReference>
<evidence type="ECO:0000256" key="5">
    <source>
        <dbReference type="ARBA" id="ARBA00022741"/>
    </source>
</evidence>
<keyword evidence="12" id="KW-0862">Zinc</keyword>
<dbReference type="PROSITE" id="PS50103">
    <property type="entry name" value="ZF_C3H1"/>
    <property type="match status" value="1"/>
</dbReference>
<name>A0A0C9WYF2_9AGAR</name>
<reference evidence="16 17" key="1">
    <citation type="submission" date="2014-04" db="EMBL/GenBank/DDBJ databases">
        <authorList>
            <consortium name="DOE Joint Genome Institute"/>
            <person name="Kuo A."/>
            <person name="Kohler A."/>
            <person name="Nagy L.G."/>
            <person name="Floudas D."/>
            <person name="Copeland A."/>
            <person name="Barry K.W."/>
            <person name="Cichocki N."/>
            <person name="Veneault-Fourrey C."/>
            <person name="LaButti K."/>
            <person name="Lindquist E.A."/>
            <person name="Lipzen A."/>
            <person name="Lundell T."/>
            <person name="Morin E."/>
            <person name="Murat C."/>
            <person name="Sun H."/>
            <person name="Tunlid A."/>
            <person name="Henrissat B."/>
            <person name="Grigoriev I.V."/>
            <person name="Hibbett D.S."/>
            <person name="Martin F."/>
            <person name="Nordberg H.P."/>
            <person name="Cantor M.N."/>
            <person name="Hua S.X."/>
        </authorList>
    </citation>
    <scope>NUCLEOTIDE SEQUENCE [LARGE SCALE GENOMIC DNA]</scope>
    <source>
        <strain evidence="16 17">LaAM-08-1</strain>
    </source>
</reference>
<feature type="compositionally biased region" description="Polar residues" evidence="14">
    <location>
        <begin position="171"/>
        <end position="183"/>
    </location>
</feature>
<evidence type="ECO:0000256" key="3">
    <source>
        <dbReference type="ARBA" id="ARBA00012552"/>
    </source>
</evidence>
<keyword evidence="6" id="KW-0378">Hydrolase</keyword>
<dbReference type="AlphaFoldDB" id="A0A0C9WYF2"/>
<dbReference type="STRING" id="1095629.A0A0C9WYF2"/>
<dbReference type="InterPro" id="IPR000571">
    <property type="entry name" value="Znf_CCCH"/>
</dbReference>
<feature type="region of interest" description="Disordered" evidence="14">
    <location>
        <begin position="171"/>
        <end position="197"/>
    </location>
</feature>
<keyword evidence="13" id="KW-0175">Coiled coil</keyword>
<comment type="catalytic activity">
    <reaction evidence="11">
        <text>ATP + H2O = ADP + phosphate + H(+)</text>
        <dbReference type="Rhea" id="RHEA:13065"/>
        <dbReference type="ChEBI" id="CHEBI:15377"/>
        <dbReference type="ChEBI" id="CHEBI:15378"/>
        <dbReference type="ChEBI" id="CHEBI:30616"/>
        <dbReference type="ChEBI" id="CHEBI:43474"/>
        <dbReference type="ChEBI" id="CHEBI:456216"/>
        <dbReference type="EC" id="3.6.4.13"/>
    </reaction>
</comment>
<dbReference type="GO" id="GO:0031047">
    <property type="term" value="P:regulatory ncRNA-mediated gene silencing"/>
    <property type="evidence" value="ECO:0007669"/>
    <property type="project" value="UniProtKB-KW"/>
</dbReference>
<dbReference type="SUPFAM" id="SSF52540">
    <property type="entry name" value="P-loop containing nucleoside triphosphate hydrolases"/>
    <property type="match status" value="1"/>
</dbReference>
<feature type="region of interest" description="Disordered" evidence="14">
    <location>
        <begin position="66"/>
        <end position="90"/>
    </location>
</feature>
<dbReference type="GO" id="GO:0005524">
    <property type="term" value="F:ATP binding"/>
    <property type="evidence" value="ECO:0007669"/>
    <property type="project" value="UniProtKB-KW"/>
</dbReference>
<evidence type="ECO:0000256" key="4">
    <source>
        <dbReference type="ARBA" id="ARBA00022490"/>
    </source>
</evidence>
<keyword evidence="17" id="KW-1185">Reference proteome</keyword>
<dbReference type="GO" id="GO:0032574">
    <property type="term" value="F:5'-3' RNA helicase activity"/>
    <property type="evidence" value="ECO:0007669"/>
    <property type="project" value="InterPro"/>
</dbReference>
<dbReference type="Pfam" id="PF13086">
    <property type="entry name" value="AAA_11"/>
    <property type="match status" value="2"/>
</dbReference>
<comment type="similarity">
    <text evidence="2">Belongs to the DNA2/NAM7 helicase family. SDE3 subfamily.</text>
</comment>
<dbReference type="InterPro" id="IPR027417">
    <property type="entry name" value="P-loop_NTPase"/>
</dbReference>
<organism evidence="16 17">
    <name type="scientific">Laccaria amethystina LaAM-08-1</name>
    <dbReference type="NCBI Taxonomy" id="1095629"/>
    <lineage>
        <taxon>Eukaryota</taxon>
        <taxon>Fungi</taxon>
        <taxon>Dikarya</taxon>
        <taxon>Basidiomycota</taxon>
        <taxon>Agaricomycotina</taxon>
        <taxon>Agaricomycetes</taxon>
        <taxon>Agaricomycetidae</taxon>
        <taxon>Agaricales</taxon>
        <taxon>Agaricineae</taxon>
        <taxon>Hydnangiaceae</taxon>
        <taxon>Laccaria</taxon>
    </lineage>
</organism>
<dbReference type="Gene3D" id="3.40.50.300">
    <property type="entry name" value="P-loop containing nucleotide triphosphate hydrolases"/>
    <property type="match status" value="2"/>
</dbReference>
<keyword evidence="10" id="KW-0943">RNA-mediated gene silencing</keyword>
<feature type="compositionally biased region" description="Acidic residues" evidence="14">
    <location>
        <begin position="975"/>
        <end position="988"/>
    </location>
</feature>
<evidence type="ECO:0000256" key="11">
    <source>
        <dbReference type="ARBA" id="ARBA00047984"/>
    </source>
</evidence>
<evidence type="ECO:0000259" key="15">
    <source>
        <dbReference type="PROSITE" id="PS50103"/>
    </source>
</evidence>
<keyword evidence="5" id="KW-0547">Nucleotide-binding</keyword>
<dbReference type="InterPro" id="IPR026122">
    <property type="entry name" value="MOV-10/SDE3_DEXXQ/H-box"/>
</dbReference>
<evidence type="ECO:0000256" key="8">
    <source>
        <dbReference type="ARBA" id="ARBA00022840"/>
    </source>
</evidence>
<evidence type="ECO:0000256" key="6">
    <source>
        <dbReference type="ARBA" id="ARBA00022801"/>
    </source>
</evidence>
<keyword evidence="8" id="KW-0067">ATP-binding</keyword>
<dbReference type="GO" id="GO:0036464">
    <property type="term" value="C:cytoplasmic ribonucleoprotein granule"/>
    <property type="evidence" value="ECO:0007669"/>
    <property type="project" value="UniProtKB-SubCell"/>
</dbReference>
<keyword evidence="12" id="KW-0863">Zinc-finger</keyword>
<evidence type="ECO:0000256" key="10">
    <source>
        <dbReference type="ARBA" id="ARBA00023158"/>
    </source>
</evidence>
<evidence type="ECO:0000256" key="14">
    <source>
        <dbReference type="SAM" id="MobiDB-lite"/>
    </source>
</evidence>
<evidence type="ECO:0000256" key="12">
    <source>
        <dbReference type="PROSITE-ProRule" id="PRU00723"/>
    </source>
</evidence>
<reference evidence="17" key="2">
    <citation type="submission" date="2015-01" db="EMBL/GenBank/DDBJ databases">
        <title>Evolutionary Origins and Diversification of the Mycorrhizal Mutualists.</title>
        <authorList>
            <consortium name="DOE Joint Genome Institute"/>
            <consortium name="Mycorrhizal Genomics Consortium"/>
            <person name="Kohler A."/>
            <person name="Kuo A."/>
            <person name="Nagy L.G."/>
            <person name="Floudas D."/>
            <person name="Copeland A."/>
            <person name="Barry K.W."/>
            <person name="Cichocki N."/>
            <person name="Veneault-Fourrey C."/>
            <person name="LaButti K."/>
            <person name="Lindquist E.A."/>
            <person name="Lipzen A."/>
            <person name="Lundell T."/>
            <person name="Morin E."/>
            <person name="Murat C."/>
            <person name="Riley R."/>
            <person name="Ohm R."/>
            <person name="Sun H."/>
            <person name="Tunlid A."/>
            <person name="Henrissat B."/>
            <person name="Grigoriev I.V."/>
            <person name="Hibbett D.S."/>
            <person name="Martin F."/>
        </authorList>
    </citation>
    <scope>NUCLEOTIDE SEQUENCE [LARGE SCALE GENOMIC DNA]</scope>
    <source>
        <strain evidence="17">LaAM-08-1</strain>
    </source>
</reference>
<evidence type="ECO:0000256" key="9">
    <source>
        <dbReference type="ARBA" id="ARBA00022884"/>
    </source>
</evidence>
<dbReference type="InterPro" id="IPR047187">
    <property type="entry name" value="SF1_C_Upf1"/>
</dbReference>
<dbReference type="GO" id="GO:0016787">
    <property type="term" value="F:hydrolase activity"/>
    <property type="evidence" value="ECO:0007669"/>
    <property type="project" value="UniProtKB-KW"/>
</dbReference>